<reference evidence="1 2" key="1">
    <citation type="submission" date="2019-05" db="EMBL/GenBank/DDBJ databases">
        <title>Another draft genome of Portunus trituberculatus and its Hox gene families provides insights of decapod evolution.</title>
        <authorList>
            <person name="Jeong J.-H."/>
            <person name="Song I."/>
            <person name="Kim S."/>
            <person name="Choi T."/>
            <person name="Kim D."/>
            <person name="Ryu S."/>
            <person name="Kim W."/>
        </authorList>
    </citation>
    <scope>NUCLEOTIDE SEQUENCE [LARGE SCALE GENOMIC DNA]</scope>
    <source>
        <tissue evidence="1">Muscle</tissue>
    </source>
</reference>
<sequence>MEESRRTIIHTKTVVMHVCTSSAALPPPQLTLGPHRLQVVRSNKVLRIKVDNQLTWKQHVTSTVRSGAYRLYMLHRLKSFGTPADELKGVHLTFILPSLMYASPAWSSSPTSTQQQQPENVQKRTCRIILGPA</sequence>
<dbReference type="AlphaFoldDB" id="A0A5B7IW13"/>
<dbReference type="Proteomes" id="UP000324222">
    <property type="component" value="Unassembled WGS sequence"/>
</dbReference>
<gene>
    <name evidence="1" type="ORF">E2C01_079132</name>
</gene>
<keyword evidence="2" id="KW-1185">Reference proteome</keyword>
<organism evidence="1 2">
    <name type="scientific">Portunus trituberculatus</name>
    <name type="common">Swimming crab</name>
    <name type="synonym">Neptunus trituberculatus</name>
    <dbReference type="NCBI Taxonomy" id="210409"/>
    <lineage>
        <taxon>Eukaryota</taxon>
        <taxon>Metazoa</taxon>
        <taxon>Ecdysozoa</taxon>
        <taxon>Arthropoda</taxon>
        <taxon>Crustacea</taxon>
        <taxon>Multicrustacea</taxon>
        <taxon>Malacostraca</taxon>
        <taxon>Eumalacostraca</taxon>
        <taxon>Eucarida</taxon>
        <taxon>Decapoda</taxon>
        <taxon>Pleocyemata</taxon>
        <taxon>Brachyura</taxon>
        <taxon>Eubrachyura</taxon>
        <taxon>Portunoidea</taxon>
        <taxon>Portunidae</taxon>
        <taxon>Portuninae</taxon>
        <taxon>Portunus</taxon>
    </lineage>
</organism>
<comment type="caution">
    <text evidence="1">The sequence shown here is derived from an EMBL/GenBank/DDBJ whole genome shotgun (WGS) entry which is preliminary data.</text>
</comment>
<dbReference type="EMBL" id="VSRR010065365">
    <property type="protein sequence ID" value="MPC84394.1"/>
    <property type="molecule type" value="Genomic_DNA"/>
</dbReference>
<protein>
    <submittedName>
        <fullName evidence="1">Uncharacterized protein</fullName>
    </submittedName>
</protein>
<evidence type="ECO:0000313" key="2">
    <source>
        <dbReference type="Proteomes" id="UP000324222"/>
    </source>
</evidence>
<proteinExistence type="predicted"/>
<dbReference type="OrthoDB" id="411823at2759"/>
<evidence type="ECO:0000313" key="1">
    <source>
        <dbReference type="EMBL" id="MPC84394.1"/>
    </source>
</evidence>
<name>A0A5B7IW13_PORTR</name>
<accession>A0A5B7IW13</accession>